<dbReference type="HOGENOM" id="CLU_1066281_0_0_1"/>
<dbReference type="GeneID" id="11515218"/>
<proteinExistence type="predicted"/>
<reference evidence="1 2" key="1">
    <citation type="journal article" date="2011" name="Nat. Biotechnol.">
        <title>Comparative genomic analysis of the thermophilic biomass-degrading fungi Myceliophthora thermophila and Thielavia terrestris.</title>
        <authorList>
            <person name="Berka R.M."/>
            <person name="Grigoriev I.V."/>
            <person name="Otillar R."/>
            <person name="Salamov A."/>
            <person name="Grimwood J."/>
            <person name="Reid I."/>
            <person name="Ishmael N."/>
            <person name="John T."/>
            <person name="Darmond C."/>
            <person name="Moisan M.-C."/>
            <person name="Henrissat B."/>
            <person name="Coutinho P.M."/>
            <person name="Lombard V."/>
            <person name="Natvig D.O."/>
            <person name="Lindquist E."/>
            <person name="Schmutz J."/>
            <person name="Lucas S."/>
            <person name="Harris P."/>
            <person name="Powlowski J."/>
            <person name="Bellemare A."/>
            <person name="Taylor D."/>
            <person name="Butler G."/>
            <person name="de Vries R.P."/>
            <person name="Allijn I.E."/>
            <person name="van den Brink J."/>
            <person name="Ushinsky S."/>
            <person name="Storms R."/>
            <person name="Powell A.J."/>
            <person name="Paulsen I.T."/>
            <person name="Elbourne L.D.H."/>
            <person name="Baker S.E."/>
            <person name="Magnuson J."/>
            <person name="LaBoissiere S."/>
            <person name="Clutterbuck A.J."/>
            <person name="Martinez D."/>
            <person name="Wogulis M."/>
            <person name="de Leon A.L."/>
            <person name="Rey M.W."/>
            <person name="Tsang A."/>
        </authorList>
    </citation>
    <scope>NUCLEOTIDE SEQUENCE [LARGE SCALE GENOMIC DNA]</scope>
    <source>
        <strain evidence="2">ATCC 38088 / NRRL 8126</strain>
    </source>
</reference>
<dbReference type="RefSeq" id="XP_003652734.1">
    <property type="nucleotide sequence ID" value="XM_003652686.1"/>
</dbReference>
<keyword evidence="2" id="KW-1185">Reference proteome</keyword>
<organism evidence="1 2">
    <name type="scientific">Thermothielavioides terrestris (strain ATCC 38088 / NRRL 8126)</name>
    <name type="common">Thielavia terrestris</name>
    <dbReference type="NCBI Taxonomy" id="578455"/>
    <lineage>
        <taxon>Eukaryota</taxon>
        <taxon>Fungi</taxon>
        <taxon>Dikarya</taxon>
        <taxon>Ascomycota</taxon>
        <taxon>Pezizomycotina</taxon>
        <taxon>Sordariomycetes</taxon>
        <taxon>Sordariomycetidae</taxon>
        <taxon>Sordariales</taxon>
        <taxon>Chaetomiaceae</taxon>
        <taxon>Thermothielavioides</taxon>
        <taxon>Thermothielavioides terrestris</taxon>
    </lineage>
</organism>
<evidence type="ECO:0000313" key="2">
    <source>
        <dbReference type="Proteomes" id="UP000008181"/>
    </source>
</evidence>
<protein>
    <submittedName>
        <fullName evidence="1">Uncharacterized protein</fullName>
    </submittedName>
</protein>
<name>G2R023_THETT</name>
<accession>G2R023</accession>
<dbReference type="Proteomes" id="UP000008181">
    <property type="component" value="Chromosome 2"/>
</dbReference>
<sequence>MPCTPRILLTIDTPLLSTPSADTLVLSRKVNDAFTCALAVASLRPRNGDDDPDHGGGGSAAAAGPLFAHNVFAWDDDDNDAGGGGAFRVAVSYSPAAAGGGGGGGAISASFTDAVEVAHGETVRFSGNRLVKVPTAAAPGAGVGGGGGGGGGNGGGDGVEGSAVVVANRDAFRGALGEGGNRLGRLSPPSSSACVFSVVDVPSSCRVEVLQTVGGRGSFCRVFQSELAGLSGTVEINISNTWLANTKDAYSPLASTTGSYS</sequence>
<evidence type="ECO:0000313" key="1">
    <source>
        <dbReference type="EMBL" id="AEO66398.1"/>
    </source>
</evidence>
<dbReference type="AlphaFoldDB" id="G2R023"/>
<dbReference type="KEGG" id="ttt:THITE_2128469"/>
<dbReference type="OrthoDB" id="5374864at2759"/>
<gene>
    <name evidence="1" type="ORF">THITE_2128469</name>
</gene>
<dbReference type="EMBL" id="CP003010">
    <property type="protein sequence ID" value="AEO66398.1"/>
    <property type="molecule type" value="Genomic_DNA"/>
</dbReference>